<dbReference type="EMBL" id="WJXW01000009">
    <property type="protein sequence ID" value="KAF9732979.1"/>
    <property type="molecule type" value="Genomic_DNA"/>
</dbReference>
<reference evidence="2" key="1">
    <citation type="journal article" date="2020" name="Mol. Plant Microbe Interact.">
        <title>Genome Sequence of the Biocontrol Agent Coniothyrium minitans strain Conio (IMI 134523).</title>
        <authorList>
            <person name="Patel D."/>
            <person name="Shittu T.A."/>
            <person name="Baroncelli R."/>
            <person name="Muthumeenakshi S."/>
            <person name="Osborne T.H."/>
            <person name="Janganan T.K."/>
            <person name="Sreenivasaprasad S."/>
        </authorList>
    </citation>
    <scope>NUCLEOTIDE SEQUENCE</scope>
    <source>
        <strain evidence="2">Conio</strain>
    </source>
</reference>
<comment type="caution">
    <text evidence="2">The sequence shown here is derived from an EMBL/GenBank/DDBJ whole genome shotgun (WGS) entry which is preliminary data.</text>
</comment>
<feature type="compositionally biased region" description="Basic and acidic residues" evidence="1">
    <location>
        <begin position="156"/>
        <end position="178"/>
    </location>
</feature>
<name>A0A9P6GF22_9PLEO</name>
<sequence length="190" mass="21020">MHPTRMGGNGGLWPIALSLLRGGRGDGSASCPSTGSPVTYTGFGRSRAPHNADCRITTLSQTPDARRQTLPARRSTPFFQRPTCTPFGESWHCSVSVGRDHRPVRHLHALLRQDRHFPRGRLQSHSAAEPTIYGYRDKPADVTLRLHHGRASTTSSKKDAEQEGRLARRTSSKDEQQEGRLATRTSSKDD</sequence>
<feature type="region of interest" description="Disordered" evidence="1">
    <location>
        <begin position="148"/>
        <end position="190"/>
    </location>
</feature>
<evidence type="ECO:0000256" key="1">
    <source>
        <dbReference type="SAM" id="MobiDB-lite"/>
    </source>
</evidence>
<dbReference type="AlphaFoldDB" id="A0A9P6GF22"/>
<accession>A0A9P6GF22</accession>
<evidence type="ECO:0000313" key="3">
    <source>
        <dbReference type="Proteomes" id="UP000756921"/>
    </source>
</evidence>
<proteinExistence type="predicted"/>
<dbReference type="Proteomes" id="UP000756921">
    <property type="component" value="Unassembled WGS sequence"/>
</dbReference>
<evidence type="ECO:0000313" key="2">
    <source>
        <dbReference type="EMBL" id="KAF9732979.1"/>
    </source>
</evidence>
<organism evidence="2 3">
    <name type="scientific">Paraphaeosphaeria minitans</name>
    <dbReference type="NCBI Taxonomy" id="565426"/>
    <lineage>
        <taxon>Eukaryota</taxon>
        <taxon>Fungi</taxon>
        <taxon>Dikarya</taxon>
        <taxon>Ascomycota</taxon>
        <taxon>Pezizomycotina</taxon>
        <taxon>Dothideomycetes</taxon>
        <taxon>Pleosporomycetidae</taxon>
        <taxon>Pleosporales</taxon>
        <taxon>Massarineae</taxon>
        <taxon>Didymosphaeriaceae</taxon>
        <taxon>Paraphaeosphaeria</taxon>
    </lineage>
</organism>
<gene>
    <name evidence="2" type="ORF">PMIN01_08661</name>
</gene>
<protein>
    <submittedName>
        <fullName evidence="2">Uncharacterized protein</fullName>
    </submittedName>
</protein>
<keyword evidence="3" id="KW-1185">Reference proteome</keyword>